<gene>
    <name evidence="1" type="ORF">CWR43_09660</name>
</gene>
<dbReference type="InterPro" id="IPR047677">
    <property type="entry name" value="GDCCVxC"/>
</dbReference>
<dbReference type="Proteomes" id="UP000232164">
    <property type="component" value="Unassembled WGS sequence"/>
</dbReference>
<dbReference type="RefSeq" id="WP_087004311.1">
    <property type="nucleotide sequence ID" value="NZ_FWER01000062.1"/>
</dbReference>
<protein>
    <submittedName>
        <fullName evidence="1">Uncharacterized protein</fullName>
    </submittedName>
</protein>
<reference evidence="1 2" key="2">
    <citation type="submission" date="2017-12" db="EMBL/GenBank/DDBJ databases">
        <title>Genome sequence of Rhizobium sullae HCNT1 isolated from Sulla coronaria nodules and featuring peculiar denitrification phenotypes.</title>
        <authorList>
            <person name="De Diego-Diaz B."/>
            <person name="Treu L."/>
            <person name="Campanaro S."/>
            <person name="Da Silva Duarte V."/>
            <person name="Basaglia M."/>
            <person name="Favaro L."/>
            <person name="Casella S."/>
            <person name="Squartini A."/>
        </authorList>
    </citation>
    <scope>NUCLEOTIDE SEQUENCE [LARGE SCALE GENOMIC DNA]</scope>
    <source>
        <strain evidence="1 2">HCNT1</strain>
    </source>
</reference>
<dbReference type="AlphaFoldDB" id="A0A2N0DCQ1"/>
<accession>A0A2N0DCQ1</accession>
<dbReference type="OrthoDB" id="332228at2"/>
<evidence type="ECO:0000313" key="1">
    <source>
        <dbReference type="EMBL" id="PKA43875.1"/>
    </source>
</evidence>
<proteinExistence type="predicted"/>
<sequence length="70" mass="7805">MTSAVILESMLTCPYCGFAKRETMPTDACQFFYECTNCKKLLRPKPGDCCVFCSFGSVRCPPVQRQCGCC</sequence>
<comment type="caution">
    <text evidence="1">The sequence shown here is derived from an EMBL/GenBank/DDBJ whole genome shotgun (WGS) entry which is preliminary data.</text>
</comment>
<organism evidence="1 2">
    <name type="scientific">Rhizobium sullae</name>
    <name type="common">Rhizobium hedysari</name>
    <dbReference type="NCBI Taxonomy" id="50338"/>
    <lineage>
        <taxon>Bacteria</taxon>
        <taxon>Pseudomonadati</taxon>
        <taxon>Pseudomonadota</taxon>
        <taxon>Alphaproteobacteria</taxon>
        <taxon>Hyphomicrobiales</taxon>
        <taxon>Rhizobiaceae</taxon>
        <taxon>Rhizobium/Agrobacterium group</taxon>
        <taxon>Rhizobium</taxon>
    </lineage>
</organism>
<reference evidence="1 2" key="1">
    <citation type="submission" date="2017-11" db="EMBL/GenBank/DDBJ databases">
        <authorList>
            <person name="Han C.G."/>
        </authorList>
    </citation>
    <scope>NUCLEOTIDE SEQUENCE [LARGE SCALE GENOMIC DNA]</scope>
    <source>
        <strain evidence="1 2">HCNT1</strain>
    </source>
</reference>
<name>A0A2N0DCQ1_RHISU</name>
<evidence type="ECO:0000313" key="2">
    <source>
        <dbReference type="Proteomes" id="UP000232164"/>
    </source>
</evidence>
<dbReference type="EMBL" id="PIQN01000006">
    <property type="protein sequence ID" value="PKA43875.1"/>
    <property type="molecule type" value="Genomic_DNA"/>
</dbReference>
<dbReference type="NCBIfam" id="NF041374">
    <property type="entry name" value="GDCCVxC"/>
    <property type="match status" value="1"/>
</dbReference>